<accession>A0A7J7XHV8</accession>
<dbReference type="EMBL" id="JABWUV010000006">
    <property type="protein sequence ID" value="KAF6349098.1"/>
    <property type="molecule type" value="Genomic_DNA"/>
</dbReference>
<proteinExistence type="predicted"/>
<evidence type="ECO:0000313" key="2">
    <source>
        <dbReference type="EMBL" id="KAF6349098.1"/>
    </source>
</evidence>
<gene>
    <name evidence="2" type="ORF">mMyoMyo1_011658</name>
</gene>
<evidence type="ECO:0000256" key="1">
    <source>
        <dbReference type="SAM" id="MobiDB-lite"/>
    </source>
</evidence>
<feature type="compositionally biased region" description="Low complexity" evidence="1">
    <location>
        <begin position="93"/>
        <end position="108"/>
    </location>
</feature>
<comment type="caution">
    <text evidence="2">The sequence shown here is derived from an EMBL/GenBank/DDBJ whole genome shotgun (WGS) entry which is preliminary data.</text>
</comment>
<reference evidence="2 3" key="1">
    <citation type="journal article" date="2020" name="Nature">
        <title>Six reference-quality genomes reveal evolution of bat adaptations.</title>
        <authorList>
            <person name="Jebb D."/>
            <person name="Huang Z."/>
            <person name="Pippel M."/>
            <person name="Hughes G.M."/>
            <person name="Lavrichenko K."/>
            <person name="Devanna P."/>
            <person name="Winkler S."/>
            <person name="Jermiin L.S."/>
            <person name="Skirmuntt E.C."/>
            <person name="Katzourakis A."/>
            <person name="Burkitt-Gray L."/>
            <person name="Ray D.A."/>
            <person name="Sullivan K.A.M."/>
            <person name="Roscito J.G."/>
            <person name="Kirilenko B.M."/>
            <person name="Davalos L.M."/>
            <person name="Corthals A.P."/>
            <person name="Power M.L."/>
            <person name="Jones G."/>
            <person name="Ransome R.D."/>
            <person name="Dechmann D.K.N."/>
            <person name="Locatelli A.G."/>
            <person name="Puechmaille S.J."/>
            <person name="Fedrigo O."/>
            <person name="Jarvis E.D."/>
            <person name="Hiller M."/>
            <person name="Vernes S.C."/>
            <person name="Myers E.W."/>
            <person name="Teeling E.C."/>
        </authorList>
    </citation>
    <scope>NUCLEOTIDE SEQUENCE [LARGE SCALE GENOMIC DNA]</scope>
    <source>
        <strain evidence="2">MMyoMyo1</strain>
        <tissue evidence="2">Flight muscle</tissue>
    </source>
</reference>
<protein>
    <submittedName>
        <fullName evidence="2">Uncharacterized protein</fullName>
    </submittedName>
</protein>
<sequence>MLAGSYERGAWGDGEREARPGAAAGAPYSFPPRQPAGGSQATEPRPVSGLGPQGEGLDVLRPRSPRLQTERKLAGGRASWSFKAPAGTFQPKLRASPGPGRLLRPGGAEPQGVHPVKSSPLMGADTSGLLGIDIPKPFSLGSEAARAPRVFILLCYGNEARHSCSPLPTPAPNFP</sequence>
<keyword evidence="3" id="KW-1185">Reference proteome</keyword>
<dbReference type="Proteomes" id="UP000527355">
    <property type="component" value="Unassembled WGS sequence"/>
</dbReference>
<organism evidence="2 3">
    <name type="scientific">Myotis myotis</name>
    <name type="common">Greater mouse-eared bat</name>
    <name type="synonym">Vespertilio myotis</name>
    <dbReference type="NCBI Taxonomy" id="51298"/>
    <lineage>
        <taxon>Eukaryota</taxon>
        <taxon>Metazoa</taxon>
        <taxon>Chordata</taxon>
        <taxon>Craniata</taxon>
        <taxon>Vertebrata</taxon>
        <taxon>Euteleostomi</taxon>
        <taxon>Mammalia</taxon>
        <taxon>Eutheria</taxon>
        <taxon>Laurasiatheria</taxon>
        <taxon>Chiroptera</taxon>
        <taxon>Yangochiroptera</taxon>
        <taxon>Vespertilionidae</taxon>
        <taxon>Myotis</taxon>
    </lineage>
</organism>
<evidence type="ECO:0000313" key="3">
    <source>
        <dbReference type="Proteomes" id="UP000527355"/>
    </source>
</evidence>
<feature type="region of interest" description="Disordered" evidence="1">
    <location>
        <begin position="1"/>
        <end position="119"/>
    </location>
</feature>
<dbReference type="AlphaFoldDB" id="A0A7J7XHV8"/>
<name>A0A7J7XHV8_MYOMY</name>